<dbReference type="InterPro" id="IPR003362">
    <property type="entry name" value="Bact_transf"/>
</dbReference>
<dbReference type="EMBL" id="UGTJ01000001">
    <property type="protein sequence ID" value="SUB79652.1"/>
    <property type="molecule type" value="Genomic_DNA"/>
</dbReference>
<keyword evidence="4" id="KW-0808">Transferase</keyword>
<keyword evidence="2" id="KW-1133">Transmembrane helix</keyword>
<evidence type="ECO:0000259" key="3">
    <source>
        <dbReference type="Pfam" id="PF02397"/>
    </source>
</evidence>
<gene>
    <name evidence="4" type="primary">wcaJ_2</name>
    <name evidence="4" type="ORF">NCTC13063_00921</name>
</gene>
<evidence type="ECO:0000313" key="4">
    <source>
        <dbReference type="EMBL" id="SUB79652.1"/>
    </source>
</evidence>
<proteinExistence type="inferred from homology"/>
<organism evidence="4 5">
    <name type="scientific">Segatella buccae</name>
    <dbReference type="NCBI Taxonomy" id="28126"/>
    <lineage>
        <taxon>Bacteria</taxon>
        <taxon>Pseudomonadati</taxon>
        <taxon>Bacteroidota</taxon>
        <taxon>Bacteroidia</taxon>
        <taxon>Bacteroidales</taxon>
        <taxon>Prevotellaceae</taxon>
        <taxon>Segatella</taxon>
    </lineage>
</organism>
<keyword evidence="2" id="KW-0812">Transmembrane</keyword>
<feature type="transmembrane region" description="Helical" evidence="2">
    <location>
        <begin position="35"/>
        <end position="59"/>
    </location>
</feature>
<comment type="caution">
    <text evidence="4">The sequence shown here is derived from an EMBL/GenBank/DDBJ whole genome shotgun (WGS) entry which is preliminary data.</text>
</comment>
<reference evidence="4 5" key="1">
    <citation type="submission" date="2018-06" db="EMBL/GenBank/DDBJ databases">
        <authorList>
            <consortium name="Pathogen Informatics"/>
            <person name="Doyle S."/>
        </authorList>
    </citation>
    <scope>NUCLEOTIDE SEQUENCE [LARGE SCALE GENOMIC DNA]</scope>
    <source>
        <strain evidence="4 5">NCTC13063</strain>
    </source>
</reference>
<evidence type="ECO:0000313" key="5">
    <source>
        <dbReference type="Proteomes" id="UP000255283"/>
    </source>
</evidence>
<dbReference type="AlphaFoldDB" id="A0AAQ1UHQ3"/>
<dbReference type="Proteomes" id="UP000255283">
    <property type="component" value="Unassembled WGS sequence"/>
</dbReference>
<feature type="domain" description="Bacterial sugar transferase" evidence="3">
    <location>
        <begin position="33"/>
        <end position="216"/>
    </location>
</feature>
<dbReference type="PANTHER" id="PTHR30576:SF0">
    <property type="entry name" value="UNDECAPRENYL-PHOSPHATE N-ACETYLGALACTOSAMINYL 1-PHOSPHATE TRANSFERASE-RELATED"/>
    <property type="match status" value="1"/>
</dbReference>
<keyword evidence="2" id="KW-0472">Membrane</keyword>
<dbReference type="RefSeq" id="WP_115153387.1">
    <property type="nucleotide sequence ID" value="NZ_DBFWLE010000018.1"/>
</dbReference>
<protein>
    <submittedName>
        <fullName evidence="4">Colanic biosynthesis UDP-glucose lipid carrier transferase</fullName>
    </submittedName>
</protein>
<accession>A0AAQ1UHQ3</accession>
<name>A0AAQ1UHQ3_9BACT</name>
<comment type="similarity">
    <text evidence="1">Belongs to the bacterial sugar transferase family.</text>
</comment>
<evidence type="ECO:0000256" key="2">
    <source>
        <dbReference type="SAM" id="Phobius"/>
    </source>
</evidence>
<sequence length="221" mass="26717">MRQEIPPYIKWNDDKDNPRFIADGMNEFERNIKRIFDFLVAGICLVIFSPLFLICYIMVKREDGGPAIFKQERIGRFGRPFTIYKFRSMKMDAEKHGPQLFGHKKDHRMTKIGRFLRDHHLDELPQLWNVFRGDMSFIGPRPERKFYIDQIIKEDSRYQFLYQIRPGVTSYATLYNGYTDTMEKMLRRLDLDLYYLEHRSWWFDAKILVKTFINILFGKVF</sequence>
<dbReference type="Pfam" id="PF02397">
    <property type="entry name" value="Bac_transf"/>
    <property type="match status" value="1"/>
</dbReference>
<dbReference type="PANTHER" id="PTHR30576">
    <property type="entry name" value="COLANIC BIOSYNTHESIS UDP-GLUCOSE LIPID CARRIER TRANSFERASE"/>
    <property type="match status" value="1"/>
</dbReference>
<evidence type="ECO:0000256" key="1">
    <source>
        <dbReference type="ARBA" id="ARBA00006464"/>
    </source>
</evidence>
<dbReference type="GO" id="GO:0016780">
    <property type="term" value="F:phosphotransferase activity, for other substituted phosphate groups"/>
    <property type="evidence" value="ECO:0007669"/>
    <property type="project" value="TreeGrafter"/>
</dbReference>